<comment type="caution">
    <text evidence="2">The sequence shown here is derived from an EMBL/GenBank/DDBJ whole genome shotgun (WGS) entry which is preliminary data.</text>
</comment>
<protein>
    <submittedName>
        <fullName evidence="2">Uncharacterized protein</fullName>
    </submittedName>
</protein>
<keyword evidence="1" id="KW-0472">Membrane</keyword>
<evidence type="ECO:0000256" key="1">
    <source>
        <dbReference type="SAM" id="Phobius"/>
    </source>
</evidence>
<dbReference type="Proteomes" id="UP000037035">
    <property type="component" value="Unassembled WGS sequence"/>
</dbReference>
<keyword evidence="3" id="KW-1185">Reference proteome</keyword>
<proteinExistence type="predicted"/>
<dbReference type="AlphaFoldDB" id="A0A0L6UGW5"/>
<accession>A0A0L6UGW5</accession>
<name>A0A0L6UGW5_9BASI</name>
<organism evidence="2 3">
    <name type="scientific">Puccinia sorghi</name>
    <dbReference type="NCBI Taxonomy" id="27349"/>
    <lineage>
        <taxon>Eukaryota</taxon>
        <taxon>Fungi</taxon>
        <taxon>Dikarya</taxon>
        <taxon>Basidiomycota</taxon>
        <taxon>Pucciniomycotina</taxon>
        <taxon>Pucciniomycetes</taxon>
        <taxon>Pucciniales</taxon>
        <taxon>Pucciniaceae</taxon>
        <taxon>Puccinia</taxon>
    </lineage>
</organism>
<keyword evidence="1" id="KW-1133">Transmembrane helix</keyword>
<sequence length="751" mass="84394">MWEEDLRRKKNGLVYRENGWMELSGDDGSSNESLVWKKERKMWKVVPLLKLQSSRERMFISTRRGWAKSWRPNEAISCFKLISYRVASLWSWREGAEEIRWGISWVTERMPGRLLSLGISSGKKKKKGGGLLNWRSGDATCLSSSSSSVGSACLYRFVKKNKIEHQVACREDSLLSRPTARDQDGNLLLEVHRFLPLSRTDRCYDTPHVALLHSGSKCAAIQQEPLGRRAISASNPRQACLARKIGRADQDAYAAPLEGMLRLQIRHEGMNQQRLSVGHNPGILSTETPIYFPSRRLIVTYTGIISEFSGTLIQLMFRVKYLLCTIVKMYRPRGMRSAAIVSLSARQYVADYASDQGLSMLREELSRIQVQHHANNLLIIYSRRSKTWGHKSGCERGADPRCILLIVSQFSAQSQIRRSEEWRMDQNLQSQEFSALQLPQTFSLLAGAGVQARDLDAAVVSLANWRIGRCPGVFSTPHACLACHQLGRSLRPPVLMRIPSLINSFSNPLIGASLYSGMETMQLPGGNSFLSNQSDLPCGQILAAAMRRCKQPTPARLFNLTQLLAIDSTYRTIYLYKEIKRKPFVMGCTNSKPGASLGIRSGFSSRNIIMLLSSPESIRVYRLRVKYLHSLLKSCCFRSSFLSLSLSSSILFMPCPHERIKVIGSDKSDPHLSPMSCLFVKALEPLQLRIHTRSSKPKLEDPLPPVSDLLSQSQHAHLDLSWRHTPSLGVDVLIHLIVISCFLALVVLVGV</sequence>
<dbReference type="VEuPathDB" id="FungiDB:VP01_611g1"/>
<dbReference type="EMBL" id="LAVV01011408">
    <property type="protein sequence ID" value="KNZ47804.1"/>
    <property type="molecule type" value="Genomic_DNA"/>
</dbReference>
<feature type="transmembrane region" description="Helical" evidence="1">
    <location>
        <begin position="732"/>
        <end position="750"/>
    </location>
</feature>
<evidence type="ECO:0000313" key="2">
    <source>
        <dbReference type="EMBL" id="KNZ47804.1"/>
    </source>
</evidence>
<gene>
    <name evidence="2" type="ORF">VP01_611g1</name>
</gene>
<reference evidence="2 3" key="1">
    <citation type="submission" date="2015-08" db="EMBL/GenBank/DDBJ databases">
        <title>Next Generation Sequencing and Analysis of the Genome of Puccinia sorghi L Schw, the Causal Agent of Maize Common Rust.</title>
        <authorList>
            <person name="Rochi L."/>
            <person name="Burguener G."/>
            <person name="Darino M."/>
            <person name="Turjanski A."/>
            <person name="Kreff E."/>
            <person name="Dieguez M.J."/>
            <person name="Sacco F."/>
        </authorList>
    </citation>
    <scope>NUCLEOTIDE SEQUENCE [LARGE SCALE GENOMIC DNA]</scope>
    <source>
        <strain evidence="2 3">RO10H11247</strain>
    </source>
</reference>
<keyword evidence="1" id="KW-0812">Transmembrane</keyword>
<evidence type="ECO:0000313" key="3">
    <source>
        <dbReference type="Proteomes" id="UP000037035"/>
    </source>
</evidence>